<dbReference type="PANTHER" id="PTHR30237">
    <property type="entry name" value="MURAMOYLTETRAPEPTIDE CARBOXYPEPTIDASE"/>
    <property type="match status" value="1"/>
</dbReference>
<gene>
    <name evidence="5" type="ORF">MBO_09253</name>
</gene>
<comment type="similarity">
    <text evidence="1">Belongs to the peptidase S66 family.</text>
</comment>
<dbReference type="GO" id="GO:0004180">
    <property type="term" value="F:carboxypeptidase activity"/>
    <property type="evidence" value="ECO:0007669"/>
    <property type="project" value="UniProtKB-KW"/>
</dbReference>
<keyword evidence="6" id="KW-1185">Reference proteome</keyword>
<evidence type="ECO:0000313" key="5">
    <source>
        <dbReference type="EMBL" id="KDN24321.1"/>
    </source>
</evidence>
<name>A0A066UA66_9GAMM</name>
<dbReference type="Pfam" id="PF02016">
    <property type="entry name" value="Peptidase_S66"/>
    <property type="match status" value="1"/>
</dbReference>
<feature type="domain" description="LD-carboxypeptidase N-terminal" evidence="3">
    <location>
        <begin position="15"/>
        <end position="135"/>
    </location>
</feature>
<keyword evidence="5" id="KW-0121">Carboxypeptidase</keyword>
<dbReference type="Proteomes" id="UP000035860">
    <property type="component" value="Unassembled WGS sequence"/>
</dbReference>
<evidence type="ECO:0000259" key="3">
    <source>
        <dbReference type="Pfam" id="PF02016"/>
    </source>
</evidence>
<dbReference type="SUPFAM" id="SSF141986">
    <property type="entry name" value="LD-carboxypeptidase A C-terminal domain-like"/>
    <property type="match status" value="1"/>
</dbReference>
<dbReference type="Gene3D" id="3.40.50.10740">
    <property type="entry name" value="Class I glutamine amidotransferase-like"/>
    <property type="match status" value="1"/>
</dbReference>
<sequence length="325" mass="36216">MNIFAPPKLRQGDHIRIISPSSSVARIGGFHANLSAKVRLERMGYAVSFSDNYLANDEFGSASIAERVDDLHKAFADPSVKAILATIGGFNSNELLPYLDYEFIKANPKIICGYSDTTAVLTAIFAKTGMITYMGASYSSFKMNELQDYQSAMWTQALTQSQYELIPSDKWSSDLWFLPDCTRQFFDTRWQFYTEGRASGRLIGGNLSTFCLLNGTPYAPKVDTLGDYVIMLEMAEGYDVMDFARQLAAVLQTYPDPKAVLFGRVPTDVGMTDGLLRAIFDKHPILGRVPVMYDMDFAHTQPLFTVGIGSNVVVDTQQKLIKVFE</sequence>
<dbReference type="CDD" id="cd07062">
    <property type="entry name" value="Peptidase_S66_mccF_like"/>
    <property type="match status" value="1"/>
</dbReference>
<feature type="domain" description="LD-carboxypeptidase C-terminal" evidence="4">
    <location>
        <begin position="199"/>
        <end position="312"/>
    </location>
</feature>
<protein>
    <submittedName>
        <fullName evidence="5">Carboxypeptidase</fullName>
    </submittedName>
</protein>
<evidence type="ECO:0000313" key="6">
    <source>
        <dbReference type="Proteomes" id="UP000035860"/>
    </source>
</evidence>
<dbReference type="InterPro" id="IPR040449">
    <property type="entry name" value="Peptidase_S66_N"/>
</dbReference>
<accession>A0A066UA66</accession>
<evidence type="ECO:0000256" key="1">
    <source>
        <dbReference type="ARBA" id="ARBA00010233"/>
    </source>
</evidence>
<keyword evidence="2" id="KW-0378">Hydrolase</keyword>
<dbReference type="PIRSF" id="PIRSF028757">
    <property type="entry name" value="LD-carboxypeptidase"/>
    <property type="match status" value="1"/>
</dbReference>
<dbReference type="Gene3D" id="3.50.30.60">
    <property type="entry name" value="LD-carboxypeptidase A C-terminal domain-like"/>
    <property type="match status" value="1"/>
</dbReference>
<dbReference type="EMBL" id="AOMT01000043">
    <property type="protein sequence ID" value="KDN24321.1"/>
    <property type="molecule type" value="Genomic_DNA"/>
</dbReference>
<organism evidence="5 6">
    <name type="scientific">Moraxella bovoculi 237</name>
    <dbReference type="NCBI Taxonomy" id="743974"/>
    <lineage>
        <taxon>Bacteria</taxon>
        <taxon>Pseudomonadati</taxon>
        <taxon>Pseudomonadota</taxon>
        <taxon>Gammaproteobacteria</taxon>
        <taxon>Moraxellales</taxon>
        <taxon>Moraxellaceae</taxon>
        <taxon>Moraxella</taxon>
    </lineage>
</organism>
<dbReference type="InterPro" id="IPR040921">
    <property type="entry name" value="Peptidase_S66C"/>
</dbReference>
<proteinExistence type="inferred from homology"/>
<dbReference type="InterPro" id="IPR029062">
    <property type="entry name" value="Class_I_gatase-like"/>
</dbReference>
<dbReference type="OrthoDB" id="9807329at2"/>
<evidence type="ECO:0000256" key="2">
    <source>
        <dbReference type="ARBA" id="ARBA00022801"/>
    </source>
</evidence>
<comment type="caution">
    <text evidence="5">The sequence shown here is derived from an EMBL/GenBank/DDBJ whole genome shotgun (WGS) entry which is preliminary data.</text>
</comment>
<dbReference type="InterPro" id="IPR027461">
    <property type="entry name" value="Carboxypeptidase_A_C_sf"/>
</dbReference>
<dbReference type="eggNOG" id="COG1619">
    <property type="taxonomic scope" value="Bacteria"/>
</dbReference>
<dbReference type="InterPro" id="IPR027478">
    <property type="entry name" value="LdcA_N"/>
</dbReference>
<dbReference type="Pfam" id="PF17676">
    <property type="entry name" value="Peptidase_S66C"/>
    <property type="match status" value="1"/>
</dbReference>
<dbReference type="SUPFAM" id="SSF52317">
    <property type="entry name" value="Class I glutamine amidotransferase-like"/>
    <property type="match status" value="1"/>
</dbReference>
<dbReference type="AlphaFoldDB" id="A0A066UA66"/>
<dbReference type="RefSeq" id="WP_036366971.1">
    <property type="nucleotide sequence ID" value="NZ_AOMT01000043.1"/>
</dbReference>
<dbReference type="PANTHER" id="PTHR30237:SF6">
    <property type="entry name" value="CARBOXYPEPTIDASE YOCD-RELATED"/>
    <property type="match status" value="1"/>
</dbReference>
<reference evidence="5 6" key="1">
    <citation type="journal article" date="2014" name="Genome Announc.">
        <title>Draft Genome Sequence of Moraxella bovoculi Strain 237T (ATCC BAA-1259T) Isolated from a Calf with Infectious Bovine Keratoconjunctivitis.</title>
        <authorList>
            <person name="Calcutt M.J."/>
            <person name="Foecking M.F."/>
            <person name="Martin N.T."/>
            <person name="Mhlanga-Mutangadura T."/>
            <person name="Reilly T.J."/>
        </authorList>
    </citation>
    <scope>NUCLEOTIDE SEQUENCE [LARGE SCALE GENOMIC DNA]</scope>
    <source>
        <strain evidence="5 6">237</strain>
    </source>
</reference>
<dbReference type="InterPro" id="IPR003507">
    <property type="entry name" value="S66_fam"/>
</dbReference>
<keyword evidence="5" id="KW-0645">Protease</keyword>
<evidence type="ECO:0000259" key="4">
    <source>
        <dbReference type="Pfam" id="PF17676"/>
    </source>
</evidence>